<protein>
    <submittedName>
        <fullName evidence="1">Uncharacterized protein</fullName>
    </submittedName>
</protein>
<proteinExistence type="predicted"/>
<comment type="caution">
    <text evidence="1">The sequence shown here is derived from an EMBL/GenBank/DDBJ whole genome shotgun (WGS) entry which is preliminary data.</text>
</comment>
<evidence type="ECO:0000313" key="2">
    <source>
        <dbReference type="Proteomes" id="UP000314294"/>
    </source>
</evidence>
<organism evidence="1 2">
    <name type="scientific">Liparis tanakae</name>
    <name type="common">Tanaka's snailfish</name>
    <dbReference type="NCBI Taxonomy" id="230148"/>
    <lineage>
        <taxon>Eukaryota</taxon>
        <taxon>Metazoa</taxon>
        <taxon>Chordata</taxon>
        <taxon>Craniata</taxon>
        <taxon>Vertebrata</taxon>
        <taxon>Euteleostomi</taxon>
        <taxon>Actinopterygii</taxon>
        <taxon>Neopterygii</taxon>
        <taxon>Teleostei</taxon>
        <taxon>Neoteleostei</taxon>
        <taxon>Acanthomorphata</taxon>
        <taxon>Eupercaria</taxon>
        <taxon>Perciformes</taxon>
        <taxon>Cottioidei</taxon>
        <taxon>Cottales</taxon>
        <taxon>Liparidae</taxon>
        <taxon>Liparis</taxon>
    </lineage>
</organism>
<dbReference type="Proteomes" id="UP000314294">
    <property type="component" value="Unassembled WGS sequence"/>
</dbReference>
<dbReference type="AlphaFoldDB" id="A0A4Z2I2J3"/>
<dbReference type="EMBL" id="SRLO01000139">
    <property type="protein sequence ID" value="TNN72299.1"/>
    <property type="molecule type" value="Genomic_DNA"/>
</dbReference>
<reference evidence="1 2" key="1">
    <citation type="submission" date="2019-03" db="EMBL/GenBank/DDBJ databases">
        <title>First draft genome of Liparis tanakae, snailfish: a comprehensive survey of snailfish specific genes.</title>
        <authorList>
            <person name="Kim W."/>
            <person name="Song I."/>
            <person name="Jeong J.-H."/>
            <person name="Kim D."/>
            <person name="Kim S."/>
            <person name="Ryu S."/>
            <person name="Song J.Y."/>
            <person name="Lee S.K."/>
        </authorList>
    </citation>
    <scope>NUCLEOTIDE SEQUENCE [LARGE SCALE GENOMIC DNA]</scope>
    <source>
        <tissue evidence="1">Muscle</tissue>
    </source>
</reference>
<keyword evidence="2" id="KW-1185">Reference proteome</keyword>
<gene>
    <name evidence="1" type="ORF">EYF80_017451</name>
</gene>
<name>A0A4Z2I2J3_9TELE</name>
<evidence type="ECO:0000313" key="1">
    <source>
        <dbReference type="EMBL" id="TNN72299.1"/>
    </source>
</evidence>
<accession>A0A4Z2I2J3</accession>
<sequence>MKQSTAAEIRAAFKCASRGRVLKGGEGPADFFQPAILLSQCSRPMQFPTISDVITCEGHSKCTQDPWAARSPRPHAMLSFERKPVRIGLERLFHLVIQGLTRFDWSSPNGERSVEWERVIP</sequence>